<dbReference type="EMBL" id="KL596656">
    <property type="protein sequence ID" value="KER30726.1"/>
    <property type="molecule type" value="Genomic_DNA"/>
</dbReference>
<accession>A0A074ZUE7</accession>
<dbReference type="OrthoDB" id="6228680at2759"/>
<dbReference type="Proteomes" id="UP000054324">
    <property type="component" value="Unassembled WGS sequence"/>
</dbReference>
<evidence type="ECO:0000313" key="2">
    <source>
        <dbReference type="Proteomes" id="UP000054324"/>
    </source>
</evidence>
<name>A0A074ZUE7_OPIVI</name>
<dbReference type="GeneID" id="20317065"/>
<organism evidence="1 2">
    <name type="scientific">Opisthorchis viverrini</name>
    <name type="common">Southeast Asian liver fluke</name>
    <dbReference type="NCBI Taxonomy" id="6198"/>
    <lineage>
        <taxon>Eukaryota</taxon>
        <taxon>Metazoa</taxon>
        <taxon>Spiralia</taxon>
        <taxon>Lophotrochozoa</taxon>
        <taxon>Platyhelminthes</taxon>
        <taxon>Trematoda</taxon>
        <taxon>Digenea</taxon>
        <taxon>Opisthorchiida</taxon>
        <taxon>Opisthorchiata</taxon>
        <taxon>Opisthorchiidae</taxon>
        <taxon>Opisthorchis</taxon>
    </lineage>
</organism>
<gene>
    <name evidence="1" type="ORF">T265_02877</name>
</gene>
<dbReference type="KEGG" id="ovi:T265_02877"/>
<dbReference type="CTD" id="20317065"/>
<sequence>MVPTQKLSFGIFALALPVVLIGIVTAKNSAAEAEDKEVLQAPDDAPISFLPVCKPKQFHLFSRQHIRCACGLKCRFACAVNADKKRICRRVCMQKPCFRPAVSRVYDYRLVGGLCQRWRMCQYRAKCAGRTRRWIQYHPIGCQNVNPYERLANYFFSSYLSQVEDGTH</sequence>
<protein>
    <submittedName>
        <fullName evidence="1">Uncharacterized protein</fullName>
    </submittedName>
</protein>
<dbReference type="RefSeq" id="XP_009165494.1">
    <property type="nucleotide sequence ID" value="XM_009167230.1"/>
</dbReference>
<keyword evidence="2" id="KW-1185">Reference proteome</keyword>
<proteinExistence type="predicted"/>
<dbReference type="AlphaFoldDB" id="A0A074ZUE7"/>
<evidence type="ECO:0000313" key="1">
    <source>
        <dbReference type="EMBL" id="KER30726.1"/>
    </source>
</evidence>
<reference evidence="1 2" key="1">
    <citation type="submission" date="2013-11" db="EMBL/GenBank/DDBJ databases">
        <title>Opisthorchis viverrini - life in the bile duct.</title>
        <authorList>
            <person name="Young N.D."/>
            <person name="Nagarajan N."/>
            <person name="Lin S.J."/>
            <person name="Korhonen P.K."/>
            <person name="Jex A.R."/>
            <person name="Hall R.S."/>
            <person name="Safavi-Hemami H."/>
            <person name="Kaewkong W."/>
            <person name="Bertrand D."/>
            <person name="Gao S."/>
            <person name="Seet Q."/>
            <person name="Wongkham S."/>
            <person name="Teh B.T."/>
            <person name="Wongkham C."/>
            <person name="Intapan P.M."/>
            <person name="Maleewong W."/>
            <person name="Yang X."/>
            <person name="Hu M."/>
            <person name="Wang Z."/>
            <person name="Hofmann A."/>
            <person name="Sternberg P.W."/>
            <person name="Tan P."/>
            <person name="Wang J."/>
            <person name="Gasser R.B."/>
        </authorList>
    </citation>
    <scope>NUCLEOTIDE SEQUENCE [LARGE SCALE GENOMIC DNA]</scope>
</reference>